<proteinExistence type="predicted"/>
<name>A0A0K1RB24_9CORY</name>
<dbReference type="Gene3D" id="3.30.70.360">
    <property type="match status" value="1"/>
</dbReference>
<evidence type="ECO:0000313" key="5">
    <source>
        <dbReference type="Proteomes" id="UP000060016"/>
    </source>
</evidence>
<dbReference type="GO" id="GO:0019877">
    <property type="term" value="P:diaminopimelate biosynthetic process"/>
    <property type="evidence" value="ECO:0007669"/>
    <property type="project" value="UniProtKB-ARBA"/>
</dbReference>
<protein>
    <submittedName>
        <fullName evidence="4">Amidohydrolase</fullName>
    </submittedName>
</protein>
<dbReference type="SUPFAM" id="SSF55031">
    <property type="entry name" value="Bacterial exopeptidase dimerisation domain"/>
    <property type="match status" value="1"/>
</dbReference>
<dbReference type="EMBL" id="CP012342">
    <property type="protein sequence ID" value="AKV58609.1"/>
    <property type="molecule type" value="Genomic_DNA"/>
</dbReference>
<dbReference type="Proteomes" id="UP000060016">
    <property type="component" value="Chromosome"/>
</dbReference>
<reference evidence="4 5" key="1">
    <citation type="submission" date="2015-08" db="EMBL/GenBank/DDBJ databases">
        <authorList>
            <person name="Babu N.S."/>
            <person name="Beckwith C.J."/>
            <person name="Beseler K.G."/>
            <person name="Brison A."/>
            <person name="Carone J.V."/>
            <person name="Caskin T.P."/>
            <person name="Diamond M."/>
            <person name="Durham M.E."/>
            <person name="Foxe J.M."/>
            <person name="Go M."/>
            <person name="Henderson B.A."/>
            <person name="Jones I.B."/>
            <person name="McGettigan J.A."/>
            <person name="Micheletti S.J."/>
            <person name="Nasrallah M.E."/>
            <person name="Ortiz D."/>
            <person name="Piller C.R."/>
            <person name="Privatt S.R."/>
            <person name="Schneider S.L."/>
            <person name="Sharp S."/>
            <person name="Smith T.C."/>
            <person name="Stanton J.D."/>
            <person name="Ullery H.E."/>
            <person name="Wilson R.J."/>
            <person name="Serrano M.G."/>
            <person name="Buck G."/>
            <person name="Lee V."/>
            <person name="Wang Y."/>
            <person name="Carvalho R."/>
            <person name="Voegtly L."/>
            <person name="Shi R."/>
            <person name="Duckworth R."/>
            <person name="Johnson A."/>
            <person name="Loviza R."/>
            <person name="Walstead R."/>
            <person name="Shah Z."/>
            <person name="Kiflezghi M."/>
            <person name="Wade K."/>
            <person name="Ball S.L."/>
            <person name="Bradley K.W."/>
            <person name="Asai D.J."/>
            <person name="Bowman C.A."/>
            <person name="Russell D.A."/>
            <person name="Pope W.H."/>
            <person name="Jacobs-Sera D."/>
            <person name="Hendrix R.W."/>
            <person name="Hatfull G.F."/>
        </authorList>
    </citation>
    <scope>NUCLEOTIDE SEQUENCE [LARGE SCALE GENOMIC DNA]</scope>
    <source>
        <strain evidence="4 5">PUDD_83A45</strain>
    </source>
</reference>
<evidence type="ECO:0000256" key="1">
    <source>
        <dbReference type="ARBA" id="ARBA00022801"/>
    </source>
</evidence>
<feature type="binding site" evidence="2">
    <location>
        <position position="108"/>
    </location>
    <ligand>
        <name>Mn(2+)</name>
        <dbReference type="ChEBI" id="CHEBI:29035"/>
        <label>2</label>
    </ligand>
</feature>
<dbReference type="InterPro" id="IPR036264">
    <property type="entry name" value="Bact_exopeptidase_dim_dom"/>
</dbReference>
<dbReference type="Pfam" id="PF07687">
    <property type="entry name" value="M20_dimer"/>
    <property type="match status" value="1"/>
</dbReference>
<evidence type="ECO:0000256" key="2">
    <source>
        <dbReference type="PIRSR" id="PIRSR005962-1"/>
    </source>
</evidence>
<dbReference type="STRING" id="156976.AK829_04840"/>
<dbReference type="GO" id="GO:0046872">
    <property type="term" value="F:metal ion binding"/>
    <property type="evidence" value="ECO:0007669"/>
    <property type="project" value="UniProtKB-KW"/>
</dbReference>
<sequence>MAEQTLTIDSIQDWSEAVYKDLHQHPELSMQEVRTRRRICEELEAMGIEPNEIGGGVVGTIERGEGPTVLMRADFDALPVREETGLPYASTNEVLDADGQKVPVMHACGHDLHTASLLTAGRLLSGSGQERSGTVHLLFQPGEETAEGAASMVADGLTSKITPPDVVFSQHVICGDTPTGSVALRPGAFMSTATNVEITFYGVGSHGSMPHLSVDPILMASAAVTRMQGIVAREVNPNEFGVVTVGVISGGLKPNVIPESCALQLNVRAYSDQVREQILQAIERIAVAETHASGGKKMPDITCYQSYPLTKNDDAVTDRVARAFRNAFGSERVLESEPLTASEDFSVIADAFGAPYCYWVLGGAEAGVSVPNHSPHFAPQMQPTLRTGAEALVAAALEFLD</sequence>
<organism evidence="4 5">
    <name type="scientific">Corynebacterium riegelii</name>
    <dbReference type="NCBI Taxonomy" id="156976"/>
    <lineage>
        <taxon>Bacteria</taxon>
        <taxon>Bacillati</taxon>
        <taxon>Actinomycetota</taxon>
        <taxon>Actinomycetes</taxon>
        <taxon>Mycobacteriales</taxon>
        <taxon>Corynebacteriaceae</taxon>
        <taxon>Corynebacterium</taxon>
    </lineage>
</organism>
<dbReference type="Pfam" id="PF01546">
    <property type="entry name" value="Peptidase_M20"/>
    <property type="match status" value="1"/>
</dbReference>
<dbReference type="PANTHER" id="PTHR11014">
    <property type="entry name" value="PEPTIDASE M20 FAMILY MEMBER"/>
    <property type="match status" value="1"/>
</dbReference>
<feature type="binding site" evidence="2">
    <location>
        <position position="144"/>
    </location>
    <ligand>
        <name>Mn(2+)</name>
        <dbReference type="ChEBI" id="CHEBI:29035"/>
        <label>2</label>
    </ligand>
</feature>
<feature type="binding site" evidence="2">
    <location>
        <position position="171"/>
    </location>
    <ligand>
        <name>Mn(2+)</name>
        <dbReference type="ChEBI" id="CHEBI:29035"/>
        <label>2</label>
    </ligand>
</feature>
<dbReference type="KEGG" id="crie:AK829_04840"/>
<dbReference type="NCBIfam" id="TIGR01891">
    <property type="entry name" value="amidohydrolases"/>
    <property type="match status" value="1"/>
</dbReference>
<dbReference type="PANTHER" id="PTHR11014:SF63">
    <property type="entry name" value="METALLOPEPTIDASE, PUTATIVE (AFU_ORTHOLOGUE AFUA_6G09600)-RELATED"/>
    <property type="match status" value="1"/>
</dbReference>
<feature type="binding site" evidence="2">
    <location>
        <position position="110"/>
    </location>
    <ligand>
        <name>Mn(2+)</name>
        <dbReference type="ChEBI" id="CHEBI:29035"/>
        <label>2</label>
    </ligand>
</feature>
<dbReference type="AlphaFoldDB" id="A0A0K1RB24"/>
<keyword evidence="1 4" id="KW-0378">Hydrolase</keyword>
<feature type="binding site" evidence="2">
    <location>
        <position position="373"/>
    </location>
    <ligand>
        <name>Mn(2+)</name>
        <dbReference type="ChEBI" id="CHEBI:29035"/>
        <label>2</label>
    </ligand>
</feature>
<feature type="domain" description="Peptidase M20 dimerisation" evidence="3">
    <location>
        <begin position="194"/>
        <end position="288"/>
    </location>
</feature>
<dbReference type="FunFam" id="3.30.70.360:FF:000001">
    <property type="entry name" value="N-acetyldiaminopimelate deacetylase"/>
    <property type="match status" value="1"/>
</dbReference>
<dbReference type="InterPro" id="IPR017439">
    <property type="entry name" value="Amidohydrolase"/>
</dbReference>
<gene>
    <name evidence="4" type="ORF">AK829_04840</name>
</gene>
<accession>A0A0K1RB24</accession>
<evidence type="ECO:0000259" key="3">
    <source>
        <dbReference type="Pfam" id="PF07687"/>
    </source>
</evidence>
<dbReference type="SUPFAM" id="SSF53187">
    <property type="entry name" value="Zn-dependent exopeptidases"/>
    <property type="match status" value="1"/>
</dbReference>
<dbReference type="Gene3D" id="3.40.630.10">
    <property type="entry name" value="Zn peptidases"/>
    <property type="match status" value="1"/>
</dbReference>
<dbReference type="GO" id="GO:0050118">
    <property type="term" value="F:N-acetyldiaminopimelate deacetylase activity"/>
    <property type="evidence" value="ECO:0007669"/>
    <property type="project" value="UniProtKB-ARBA"/>
</dbReference>
<dbReference type="PIRSF" id="PIRSF005962">
    <property type="entry name" value="Pept_M20D_amidohydro"/>
    <property type="match status" value="1"/>
</dbReference>
<dbReference type="PATRIC" id="fig|156976.3.peg.961"/>
<keyword evidence="2" id="KW-0464">Manganese</keyword>
<dbReference type="InterPro" id="IPR002933">
    <property type="entry name" value="Peptidase_M20"/>
</dbReference>
<dbReference type="RefSeq" id="WP_052204748.1">
    <property type="nucleotide sequence ID" value="NZ_CP012342.1"/>
</dbReference>
<keyword evidence="5" id="KW-1185">Reference proteome</keyword>
<keyword evidence="2" id="KW-0479">Metal-binding</keyword>
<comment type="cofactor">
    <cofactor evidence="2">
        <name>Mn(2+)</name>
        <dbReference type="ChEBI" id="CHEBI:29035"/>
    </cofactor>
    <text evidence="2">The Mn(2+) ion enhances activity.</text>
</comment>
<evidence type="ECO:0000313" key="4">
    <source>
        <dbReference type="EMBL" id="AKV58609.1"/>
    </source>
</evidence>
<dbReference type="InterPro" id="IPR011650">
    <property type="entry name" value="Peptidase_M20_dimer"/>
</dbReference>